<dbReference type="PANTHER" id="PTHR47926">
    <property type="entry name" value="PENTATRICOPEPTIDE REPEAT-CONTAINING PROTEIN"/>
    <property type="match status" value="1"/>
</dbReference>
<protein>
    <recommendedName>
        <fullName evidence="5">Pentatricopeptide repeat-containing protein</fullName>
    </recommendedName>
</protein>
<evidence type="ECO:0000313" key="4">
    <source>
        <dbReference type="Proteomes" id="UP001177140"/>
    </source>
</evidence>
<dbReference type="AlphaFoldDB" id="A0AA41VEF1"/>
<feature type="non-terminal residue" evidence="3">
    <location>
        <position position="97"/>
    </location>
</feature>
<dbReference type="PANTHER" id="PTHR47926:SF516">
    <property type="entry name" value="SMK1"/>
    <property type="match status" value="1"/>
</dbReference>
<dbReference type="GO" id="GO:0009451">
    <property type="term" value="P:RNA modification"/>
    <property type="evidence" value="ECO:0007669"/>
    <property type="project" value="InterPro"/>
</dbReference>
<keyword evidence="4" id="KW-1185">Reference proteome</keyword>
<accession>A0AA41VEF1</accession>
<dbReference type="GO" id="GO:0003723">
    <property type="term" value="F:RNA binding"/>
    <property type="evidence" value="ECO:0007669"/>
    <property type="project" value="InterPro"/>
</dbReference>
<dbReference type="NCBIfam" id="TIGR00756">
    <property type="entry name" value="PPR"/>
    <property type="match status" value="1"/>
</dbReference>
<comment type="caution">
    <text evidence="3">The sequence shown here is derived from an EMBL/GenBank/DDBJ whole genome shotgun (WGS) entry which is preliminary data.</text>
</comment>
<dbReference type="Proteomes" id="UP001177140">
    <property type="component" value="Unassembled WGS sequence"/>
</dbReference>
<evidence type="ECO:0008006" key="5">
    <source>
        <dbReference type="Google" id="ProtNLM"/>
    </source>
</evidence>
<organism evidence="3 4">
    <name type="scientific">Papaver nudicaule</name>
    <name type="common">Iceland poppy</name>
    <dbReference type="NCBI Taxonomy" id="74823"/>
    <lineage>
        <taxon>Eukaryota</taxon>
        <taxon>Viridiplantae</taxon>
        <taxon>Streptophyta</taxon>
        <taxon>Embryophyta</taxon>
        <taxon>Tracheophyta</taxon>
        <taxon>Spermatophyta</taxon>
        <taxon>Magnoliopsida</taxon>
        <taxon>Ranunculales</taxon>
        <taxon>Papaveraceae</taxon>
        <taxon>Papaveroideae</taxon>
        <taxon>Papaver</taxon>
    </lineage>
</organism>
<evidence type="ECO:0000313" key="3">
    <source>
        <dbReference type="EMBL" id="MCL7039712.1"/>
    </source>
</evidence>
<dbReference type="EMBL" id="JAJJMA010204104">
    <property type="protein sequence ID" value="MCL7039712.1"/>
    <property type="molecule type" value="Genomic_DNA"/>
</dbReference>
<gene>
    <name evidence="3" type="ORF">MKW94_002959</name>
</gene>
<evidence type="ECO:0000256" key="1">
    <source>
        <dbReference type="ARBA" id="ARBA00022737"/>
    </source>
</evidence>
<dbReference type="InterPro" id="IPR046960">
    <property type="entry name" value="PPR_At4g14850-like_plant"/>
</dbReference>
<dbReference type="InterPro" id="IPR011990">
    <property type="entry name" value="TPR-like_helical_dom_sf"/>
</dbReference>
<keyword evidence="1" id="KW-0677">Repeat</keyword>
<dbReference type="InterPro" id="IPR002885">
    <property type="entry name" value="PPR_rpt"/>
</dbReference>
<name>A0AA41VEF1_PAPNU</name>
<dbReference type="Gene3D" id="1.25.40.10">
    <property type="entry name" value="Tetratricopeptide repeat domain"/>
    <property type="match status" value="1"/>
</dbReference>
<dbReference type="Pfam" id="PF01535">
    <property type="entry name" value="PPR"/>
    <property type="match status" value="2"/>
</dbReference>
<evidence type="ECO:0000256" key="2">
    <source>
        <dbReference type="PROSITE-ProRule" id="PRU00708"/>
    </source>
</evidence>
<dbReference type="PROSITE" id="PS51375">
    <property type="entry name" value="PPR"/>
    <property type="match status" value="1"/>
</dbReference>
<sequence>VAIGNAIIDMYAKCGCLNNSRLVFENMNDSSVVTWTTLISSYGVNGKGEESVTLFEEMIAAGFKPNCNKVGWLKSVNLKLKGYPSNYFRNIFRPAQK</sequence>
<reference evidence="3" key="1">
    <citation type="submission" date="2022-03" db="EMBL/GenBank/DDBJ databases">
        <title>A functionally conserved STORR gene fusion in Papaver species that diverged 16.8 million years ago.</title>
        <authorList>
            <person name="Catania T."/>
        </authorList>
    </citation>
    <scope>NUCLEOTIDE SEQUENCE</scope>
    <source>
        <strain evidence="3">S-191538</strain>
    </source>
</reference>
<proteinExistence type="predicted"/>
<feature type="repeat" description="PPR" evidence="2">
    <location>
        <begin position="31"/>
        <end position="65"/>
    </location>
</feature>